<dbReference type="NCBIfam" id="TIGR00756">
    <property type="entry name" value="PPR"/>
    <property type="match status" value="2"/>
</dbReference>
<dbReference type="GO" id="GO:0048731">
    <property type="term" value="P:system development"/>
    <property type="evidence" value="ECO:0007669"/>
    <property type="project" value="UniProtKB-ARBA"/>
</dbReference>
<accession>A0A9D4ZB32</accession>
<dbReference type="InterPro" id="IPR046960">
    <property type="entry name" value="PPR_At4g14850-like_plant"/>
</dbReference>
<dbReference type="GO" id="GO:0003723">
    <property type="term" value="F:RNA binding"/>
    <property type="evidence" value="ECO:0007669"/>
    <property type="project" value="InterPro"/>
</dbReference>
<gene>
    <name evidence="3" type="ORF">GOP47_0017708</name>
</gene>
<evidence type="ECO:0008006" key="5">
    <source>
        <dbReference type="Google" id="ProtNLM"/>
    </source>
</evidence>
<dbReference type="Pfam" id="PF01535">
    <property type="entry name" value="PPR"/>
    <property type="match status" value="2"/>
</dbReference>
<organism evidence="3 4">
    <name type="scientific">Adiantum capillus-veneris</name>
    <name type="common">Maidenhair fern</name>
    <dbReference type="NCBI Taxonomy" id="13818"/>
    <lineage>
        <taxon>Eukaryota</taxon>
        <taxon>Viridiplantae</taxon>
        <taxon>Streptophyta</taxon>
        <taxon>Embryophyta</taxon>
        <taxon>Tracheophyta</taxon>
        <taxon>Polypodiopsida</taxon>
        <taxon>Polypodiidae</taxon>
        <taxon>Polypodiales</taxon>
        <taxon>Pteridineae</taxon>
        <taxon>Pteridaceae</taxon>
        <taxon>Vittarioideae</taxon>
        <taxon>Adiantum</taxon>
    </lineage>
</organism>
<evidence type="ECO:0000256" key="1">
    <source>
        <dbReference type="ARBA" id="ARBA00022737"/>
    </source>
</evidence>
<evidence type="ECO:0000313" key="4">
    <source>
        <dbReference type="Proteomes" id="UP000886520"/>
    </source>
</evidence>
<name>A0A9D4ZB32_ADICA</name>
<dbReference type="Pfam" id="PF13041">
    <property type="entry name" value="PPR_2"/>
    <property type="match status" value="2"/>
</dbReference>
<dbReference type="GO" id="GO:0009451">
    <property type="term" value="P:RNA modification"/>
    <property type="evidence" value="ECO:0007669"/>
    <property type="project" value="InterPro"/>
</dbReference>
<keyword evidence="4" id="KW-1185">Reference proteome</keyword>
<dbReference type="Gene3D" id="1.25.40.10">
    <property type="entry name" value="Tetratricopeptide repeat domain"/>
    <property type="match status" value="3"/>
</dbReference>
<reference evidence="3" key="1">
    <citation type="submission" date="2021-01" db="EMBL/GenBank/DDBJ databases">
        <title>Adiantum capillus-veneris genome.</title>
        <authorList>
            <person name="Fang Y."/>
            <person name="Liao Q."/>
        </authorList>
    </citation>
    <scope>NUCLEOTIDE SEQUENCE</scope>
    <source>
        <strain evidence="3">H3</strain>
        <tissue evidence="3">Leaf</tissue>
    </source>
</reference>
<dbReference type="PROSITE" id="PS51375">
    <property type="entry name" value="PPR"/>
    <property type="match status" value="2"/>
</dbReference>
<feature type="repeat" description="PPR" evidence="2">
    <location>
        <begin position="365"/>
        <end position="399"/>
    </location>
</feature>
<dbReference type="InterPro" id="IPR002885">
    <property type="entry name" value="PPR_rpt"/>
</dbReference>
<dbReference type="AlphaFoldDB" id="A0A9D4ZB32"/>
<evidence type="ECO:0000313" key="3">
    <source>
        <dbReference type="EMBL" id="KAI5067180.1"/>
    </source>
</evidence>
<proteinExistence type="predicted"/>
<feature type="repeat" description="PPR" evidence="2">
    <location>
        <begin position="166"/>
        <end position="200"/>
    </location>
</feature>
<dbReference type="Proteomes" id="UP000886520">
    <property type="component" value="Chromosome 17"/>
</dbReference>
<dbReference type="EMBL" id="JABFUD020000017">
    <property type="protein sequence ID" value="KAI5067180.1"/>
    <property type="molecule type" value="Genomic_DNA"/>
</dbReference>
<protein>
    <recommendedName>
        <fullName evidence="5">Pentatricopeptide repeat-containing protein</fullName>
    </recommendedName>
</protein>
<dbReference type="FunFam" id="1.25.40.10:FF:000158">
    <property type="entry name" value="pentatricopeptide repeat-containing protein At2g33680"/>
    <property type="match status" value="1"/>
</dbReference>
<dbReference type="OrthoDB" id="185373at2759"/>
<dbReference type="InterPro" id="IPR011990">
    <property type="entry name" value="TPR-like_helical_dom_sf"/>
</dbReference>
<sequence>MQRIAAEDVRRILWSSLPRPSHLAHLKRAKGEQSFPSFLVDLIGKSARSKPLVAKSNRVRIVHDPSDSGTLKNLQTFCEEGLFLEAGHNIESCKPKDKHLEDVFYTLLQDCMNKKNLAAGREVHRCILEKGFQQNAYVARHLIKMFAMCGSLSEANHVFSSFLAPDSFTWSAIISAHAYLGQAKQAINLFEQMVKANVQPAAQTYLAVLKACSSIAALQKGRIIHAALVVEGCNMNGHVSTMLIIMYAMCGSIDDAWKVFNGLSEHDSVLYNVMMLISMKCGDNCYALEIFNRHTDPTNVISPILGVKACLHLKDKDSGKVLHSLITEQGFDVNSYACSALMAMYVTCGNLDDACSLFVRLPKKTAVTWTFMIAVFAELNDYGSAVTYFKQMQQEGIRPNDVTYLSILSACSHSGLLYEGLSHFSAMWDEHGVPPMLSHYNCMVDLLARLGHVVEAEDLLRVMPFKPDAVGSTALLSHHRAHGNLAGGKTSLSLSDDLDLIDVSVSLVMSEIYGDAGW</sequence>
<comment type="caution">
    <text evidence="3">The sequence shown here is derived from an EMBL/GenBank/DDBJ whole genome shotgun (WGS) entry which is preliminary data.</text>
</comment>
<dbReference type="PANTHER" id="PTHR47926">
    <property type="entry name" value="PENTATRICOPEPTIDE REPEAT-CONTAINING PROTEIN"/>
    <property type="match status" value="1"/>
</dbReference>
<evidence type="ECO:0000256" key="2">
    <source>
        <dbReference type="PROSITE-ProRule" id="PRU00708"/>
    </source>
</evidence>
<dbReference type="SUPFAM" id="SSF48452">
    <property type="entry name" value="TPR-like"/>
    <property type="match status" value="1"/>
</dbReference>
<keyword evidence="1" id="KW-0677">Repeat</keyword>